<gene>
    <name evidence="6" type="primary">LOC106815692</name>
</gene>
<evidence type="ECO:0000313" key="6">
    <source>
        <dbReference type="RefSeq" id="XP_014675681.1"/>
    </source>
</evidence>
<dbReference type="Proteomes" id="UP000695022">
    <property type="component" value="Unplaced"/>
</dbReference>
<dbReference type="SUPFAM" id="SSF56204">
    <property type="entry name" value="Hect, E3 ligase catalytic domain"/>
    <property type="match status" value="1"/>
</dbReference>
<evidence type="ECO:0000259" key="4">
    <source>
        <dbReference type="PROSITE" id="PS50237"/>
    </source>
</evidence>
<evidence type="ECO:0000256" key="1">
    <source>
        <dbReference type="ARBA" id="ARBA00022786"/>
    </source>
</evidence>
<feature type="domain" description="HECT" evidence="4">
    <location>
        <begin position="2575"/>
        <end position="2920"/>
    </location>
</feature>
<dbReference type="PROSITE" id="PS50237">
    <property type="entry name" value="HECT"/>
    <property type="match status" value="1"/>
</dbReference>
<dbReference type="PANTHER" id="PTHR46435">
    <property type="entry name" value="E3 UBIQUITIN-PROTEIN LIGASE HECTD4-RELATED"/>
    <property type="match status" value="1"/>
</dbReference>
<dbReference type="RefSeq" id="XP_014675681.1">
    <property type="nucleotide sequence ID" value="XM_014820195.1"/>
</dbReference>
<dbReference type="Gene3D" id="3.30.2160.10">
    <property type="entry name" value="Hect, E3 ligase catalytic domain"/>
    <property type="match status" value="1"/>
</dbReference>
<sequence>MSDTYCFLLAFVISRLPDDLVQLLLKIVMKESSSLLRECTTPDHVEFDRILASVPMTSVCLQYMMALQSHLLRNIVLYTAAESGGVAVQPKPSSPSLQNMQAHIIQYAKKVFSGTEEVLETLHEVCNALINSGAADLEWRLQGLERIAKATALGHLLPVLISSLTHYNACCLGMADKLMPQLVQLIILTSQAALLLKSQVQAMRDTEAFVSSTDMLQIMEGSLSLQNYEVGEKEECGFLAGLKIPAPWATGKSVESSHPLRDNYKFKETVHIPGARCLFLRFDIRCSSQYDYDKLILYAGPGLNSRKVAEYGGNTLGFGSRSVLGSGWPKDLVKVEGDTVTFSFEMRSGREHNTPDKAMWGFLVTVRAQSIFETKPIKIKDGPPSLTTRTHARQLLKSRLLQRCLWQREHGNLIAPMELVGSSLSATIREESELSANAAVLPRIKLPSEVMQRLRQLSGFAAPQFRPSIREVIEPEKIEESIVSAVVKHLGLADTVRHLVAIQQHDSEEYCLLCVVLIDTYRKMDSLLRQLQTIAELEQRWQNEVNDIRQGMMPASMSFFAGYHLTENKSKELALLCYLKEVEWDPITQENCVTNLRGLLEIEASSPSREPPVTMQKTRKLVASVLERTELLLHVTIATDARQQESMAQSLTQIPDATSRISPERPPPTYGRSVSFNGTQSLDDSTIDIHTLRRKRQRKGPVAVLQDLAGSEEGEKDQPAHALLLDQLFSFVGSNPERAVACQSFLSAAQVRWRRGHTRKQALVHMKELLTAACRVGGATHLVAAVTSVLQHGPRIEELTCGGMVEEVREAFAETMASVVQLCARYPLACCNSIGLLCIIPYTRNEEKCLVRSGLVGLLDKLCNMSAGKTEAPSASVQSPHHLVALMAWAGFQVLSSRCVTWEKDEGLFEEELEHSGLAWQVSALLSNHLTRATENSGNEAAGNEALQEVLNLLNNLSRSNMGKAILSQPACVSKLLSLLLDQRPSPNLILIILQLCRVALPLMMATDCAKVELPSWSRNVTAYASDVDLSDPPAKIASLLLAKLGDFVVPGSRLTTSQHSADALMQEAAGRQKMEKEADAHDGRLSVFLHKREDQSSHEVLQPLLSGSDSPFRLTSGANMEKIVRMDRDMTKHGKTEIFTEDAVSALRRAAKMAQAGMIVSTGPLVEAAATTGGGGGGGGGGPEGGDRKKMAVEAVCKDKNSELARMDPVRPFISGHVANSMATEVIALLHSLLTAPETSAAQIWTSAVKRVLSNALSCVPLLVQQCEHMSSKACNVPMLLAMARQAAGALCALGGFHETIKPGSKVQVIGDGIHLSTGSVLRVAEAQGMATVLLDIPPDYSYPRASDTIELPIARLVPPYNEMLPLGKLSITRKVIDALLALLVGRDGRSPLLTPLPMHGDGTSMVLATARVIAEIRTRACMVLAAYLKDVFFASAFIQHSVMAVDVIKALSTECNIGESSLPCVKPFTWDTARIFPPVRACLFSHSLTGVTFLGEPGTASGLPRGTLVYANQPIPPQATSFYFEIEICSFGELQDDSGPIISFGFAPPAERKDGSWTNPVGTVMFHNNGRAVHYNGSSLLQWKSVRLDVALTAGDVAGIFWQQEGEEPPPGQPAEYNSDQCLVYRLEKSYSNLLTTGPDPHPALCLADDTEESEVQEEPEEDYYALLVKAWEQKIFPVIRRRFRNEAERKDGLEQIKGALQLGMVDIARQTVEFLYEENGGMPRDLHLPNIDDIKEEAAKVTVDRVHKGMAVVIQNPGSTVLPPFAVRGMLRMFGLTGVVLDVDTQHELVQVEAYLRSDGVLVRYWFPLHMLERPQQGHRRTTVTGSQVLDVSNINIHRELLGCEADLARMYCRSALLQLIEQCSTPQPPQVCDIVGFAATMAASTSLLQELHVENLQLLSNELLITAQPAGPLTCCSLVASPSLRQTLARHSCSASDVFYGDQRRLKRELEAVIERVAGQGEQCLIELTNNICVCLQIAPEDFPSEEMPVTEGKLATDVSILGASFLIVSCLRDPKTATSNEYVPPVSGKAHFMVPFNKVIKMDMLWFHRALTMSQMLRHLAYDDTQGEGMTADAVTDAAQMIATVTAPCRLLIVTGIPIALEQEFVKQAIRKASSAAGGLFRDEVWVLSTDDPGLPRRDAINEAARRAGSPGGAHKRGIKGCAVLEVRSKCKVESCKRALLGSREFLAGISDDMLDVAEMEVLTVATVTANLLTEPPAGVVLEEYLYYKLMLGEGSLSDPAMTALTEIFHSCFLCEHTLTFSDPKQDSGYICLTKDQIMSQSPGNLMYAFCAAVRSPKKTLQEQVSYLLSTYGITKHESQASKDGRTVVKRPGKPMKEKSGFGQKYVVEVKDRKMKVKDVTLEKQKENLMAVAAARRDTGKEGERRLLTLDGLAQFVCDKAKLDCKVIWRALLSCGYDIHFDRFSCIDVASGPLISCFADIPIEGARLRFAMLQTLGSVLESFLLPLVDLRAAEAFPQSTAALLRRCSSLIFYDNKVAFMNRVLNATAQRKSDQAAPEITLDPLEVIGAEVSEVTGTQFAQAMRQLGSVPSSQLCVRLASGGDPVYAFNVRYTGEEVHGTSGSFRHFLSQVTRELHSPLLSLLLPCPSGAVGRNKGMYVLRPGAMSCAEERLLVFFGQLLGITVRADIPLALDMLPVFWKAILCCHIDVNAELPEVDLLTDKYCKKLLSLATEQDFSEMCEQEGGQVRFVYRTLSGDEVQLCPNGHNTLLSWHNRQQFVEAVLGLRATELTSRERVTAIRAGMASIIPLQLLTIMSPADMELRTCGKFFVNLSFLKTHTMYQVGLTESDKHIEYFWNALERFSQDELCKFVKFACNQERIPMMCPCRDGSQETAHVPPYPMKIAPPDGRAGSADSRHVRVETCMFMVKLPQYSCQEVMTERLLAAIHSRDDPLSG</sequence>
<dbReference type="Gene3D" id="3.90.1750.10">
    <property type="entry name" value="Hect, E3 ligase catalytic domains"/>
    <property type="match status" value="1"/>
</dbReference>
<dbReference type="Gene3D" id="3.30.2410.10">
    <property type="entry name" value="Hect, E3 ligase catalytic domain"/>
    <property type="match status" value="1"/>
</dbReference>
<feature type="compositionally biased region" description="Polar residues" evidence="3">
    <location>
        <begin position="644"/>
        <end position="661"/>
    </location>
</feature>
<keyword evidence="5" id="KW-1185">Reference proteome</keyword>
<keyword evidence="1 2" id="KW-0833">Ubl conjugation pathway</keyword>
<feature type="region of interest" description="Disordered" evidence="3">
    <location>
        <begin position="644"/>
        <end position="679"/>
    </location>
</feature>
<dbReference type="Pfam" id="PF00632">
    <property type="entry name" value="HECT"/>
    <property type="match status" value="1"/>
</dbReference>
<evidence type="ECO:0000256" key="2">
    <source>
        <dbReference type="PROSITE-ProRule" id="PRU00104"/>
    </source>
</evidence>
<dbReference type="PANTHER" id="PTHR46435:SF1">
    <property type="entry name" value="E3 UBIQUITIN-PROTEIN LIGASE HECTD4-RELATED"/>
    <property type="match status" value="1"/>
</dbReference>
<proteinExistence type="predicted"/>
<name>A0ABM1EU10_PRICU</name>
<dbReference type="GeneID" id="106815692"/>
<evidence type="ECO:0000256" key="3">
    <source>
        <dbReference type="SAM" id="MobiDB-lite"/>
    </source>
</evidence>
<organism evidence="5 6">
    <name type="scientific">Priapulus caudatus</name>
    <name type="common">Priapulid worm</name>
    <dbReference type="NCBI Taxonomy" id="37621"/>
    <lineage>
        <taxon>Eukaryota</taxon>
        <taxon>Metazoa</taxon>
        <taxon>Ecdysozoa</taxon>
        <taxon>Scalidophora</taxon>
        <taxon>Priapulida</taxon>
        <taxon>Priapulimorpha</taxon>
        <taxon>Priapulimorphida</taxon>
        <taxon>Priapulidae</taxon>
        <taxon>Priapulus</taxon>
    </lineage>
</organism>
<dbReference type="SMART" id="SM00119">
    <property type="entry name" value="HECTc"/>
    <property type="match status" value="1"/>
</dbReference>
<dbReference type="InterPro" id="IPR043366">
    <property type="entry name" value="HECTD4"/>
</dbReference>
<dbReference type="Gene3D" id="2.60.120.920">
    <property type="match status" value="1"/>
</dbReference>
<dbReference type="InterPro" id="IPR035983">
    <property type="entry name" value="Hect_E3_ubiquitin_ligase"/>
</dbReference>
<dbReference type="InterPro" id="IPR000569">
    <property type="entry name" value="HECT_dom"/>
</dbReference>
<protein>
    <submittedName>
        <fullName evidence="6">LOW QUALITY PROTEIN: probable E3 ubiquitin-protein ligase HECTD4</fullName>
    </submittedName>
</protein>
<feature type="active site" description="Glycyl thioester intermediate" evidence="2">
    <location>
        <position position="2888"/>
    </location>
</feature>
<reference evidence="6" key="1">
    <citation type="submission" date="2025-08" db="UniProtKB">
        <authorList>
            <consortium name="RefSeq"/>
        </authorList>
    </citation>
    <scope>IDENTIFICATION</scope>
</reference>
<dbReference type="InterPro" id="IPR043136">
    <property type="entry name" value="B30.2/SPRY_sf"/>
</dbReference>
<accession>A0ABM1EU10</accession>
<evidence type="ECO:0000313" key="5">
    <source>
        <dbReference type="Proteomes" id="UP000695022"/>
    </source>
</evidence>